<protein>
    <submittedName>
        <fullName evidence="6">Nuclease</fullName>
    </submittedName>
</protein>
<dbReference type="KEGG" id="metu:GNH96_08915"/>
<dbReference type="PROSITE" id="PS01284">
    <property type="entry name" value="TNASE_2"/>
    <property type="match status" value="1"/>
</dbReference>
<dbReference type="GO" id="GO:0004519">
    <property type="term" value="F:endonuclease activity"/>
    <property type="evidence" value="ECO:0007669"/>
    <property type="project" value="UniProtKB-KW"/>
</dbReference>
<keyword evidence="3" id="KW-0378">Hydrolase</keyword>
<dbReference type="EMBL" id="CP046565">
    <property type="protein sequence ID" value="QJD30080.1"/>
    <property type="molecule type" value="Genomic_DNA"/>
</dbReference>
<dbReference type="InterPro" id="IPR035437">
    <property type="entry name" value="SNase_OB-fold_sf"/>
</dbReference>
<dbReference type="Pfam" id="PF05901">
    <property type="entry name" value="Excalibur"/>
    <property type="match status" value="1"/>
</dbReference>
<keyword evidence="2" id="KW-0255">Endonuclease</keyword>
<evidence type="ECO:0000259" key="5">
    <source>
        <dbReference type="PROSITE" id="PS50830"/>
    </source>
</evidence>
<feature type="domain" description="TNase-like" evidence="5">
    <location>
        <begin position="27"/>
        <end position="148"/>
    </location>
</feature>
<dbReference type="GO" id="GO:0016787">
    <property type="term" value="F:hydrolase activity"/>
    <property type="evidence" value="ECO:0007669"/>
    <property type="project" value="UniProtKB-KW"/>
</dbReference>
<dbReference type="GO" id="GO:0003676">
    <property type="term" value="F:nucleic acid binding"/>
    <property type="evidence" value="ECO:0007669"/>
    <property type="project" value="InterPro"/>
</dbReference>
<dbReference type="AlphaFoldDB" id="A0A858Q8D0"/>
<dbReference type="PROSITE" id="PS50830">
    <property type="entry name" value="TNASE_3"/>
    <property type="match status" value="1"/>
</dbReference>
<dbReference type="PANTHER" id="PTHR12302:SF3">
    <property type="entry name" value="SERINE_THREONINE-PROTEIN KINASE 31"/>
    <property type="match status" value="1"/>
</dbReference>
<dbReference type="InterPro" id="IPR002071">
    <property type="entry name" value="Thermonucl_AS"/>
</dbReference>
<organism evidence="6 7">
    <name type="scientific">Methylococcus geothermalis</name>
    <dbReference type="NCBI Taxonomy" id="2681310"/>
    <lineage>
        <taxon>Bacteria</taxon>
        <taxon>Pseudomonadati</taxon>
        <taxon>Pseudomonadota</taxon>
        <taxon>Gammaproteobacteria</taxon>
        <taxon>Methylococcales</taxon>
        <taxon>Methylococcaceae</taxon>
        <taxon>Methylococcus</taxon>
    </lineage>
</organism>
<dbReference type="SMART" id="SM00318">
    <property type="entry name" value="SNc"/>
    <property type="match status" value="1"/>
</dbReference>
<keyword evidence="1" id="KW-0540">Nuclease</keyword>
<accession>A0A858Q8D0</accession>
<gene>
    <name evidence="6" type="ORF">GNH96_08915</name>
</gene>
<dbReference type="InterPro" id="IPR016071">
    <property type="entry name" value="Staphylococal_nuclease_OB-fold"/>
</dbReference>
<keyword evidence="4" id="KW-0732">Signal</keyword>
<reference evidence="7" key="1">
    <citation type="submission" date="2019-12" db="EMBL/GenBank/DDBJ databases">
        <authorList>
            <person name="Awala S.I."/>
            <person name="Rhee S.K."/>
        </authorList>
    </citation>
    <scope>NUCLEOTIDE SEQUENCE [LARGE SCALE GENOMIC DNA]</scope>
    <source>
        <strain evidence="7">IM1</strain>
    </source>
</reference>
<dbReference type="SUPFAM" id="SSF50199">
    <property type="entry name" value="Staphylococcal nuclease"/>
    <property type="match status" value="1"/>
</dbReference>
<sequence>MCLFRRSSAAALIACLLLGVASARAGSILSGRVSAVLDGDSITVVDAGQREVQVRLAQIDAPEYGQADWQASRQSLSELLLGKTVTVERVDADRYGRVVGRVWTDGVDASLEQVRRGMAWVYRQYAADQAYFRAEEGARQERRGLWSQSHPVPPWRFRHRGETGASPSRRLPSESTAECGAKRRCAEMASCEEARFYLLRCGVKSLDRDGDGIPCEDLC</sequence>
<dbReference type="Proteomes" id="UP000503004">
    <property type="component" value="Chromosome"/>
</dbReference>
<feature type="signal peptide" evidence="4">
    <location>
        <begin position="1"/>
        <end position="25"/>
    </location>
</feature>
<dbReference type="PANTHER" id="PTHR12302">
    <property type="entry name" value="EBNA2 BINDING PROTEIN P100"/>
    <property type="match status" value="1"/>
</dbReference>
<feature type="chain" id="PRO_5032963308" evidence="4">
    <location>
        <begin position="26"/>
        <end position="219"/>
    </location>
</feature>
<dbReference type="Gene3D" id="2.40.50.90">
    <property type="match status" value="1"/>
</dbReference>
<evidence type="ECO:0000256" key="4">
    <source>
        <dbReference type="SAM" id="SignalP"/>
    </source>
</evidence>
<evidence type="ECO:0000256" key="3">
    <source>
        <dbReference type="ARBA" id="ARBA00022801"/>
    </source>
</evidence>
<proteinExistence type="predicted"/>
<evidence type="ECO:0000313" key="6">
    <source>
        <dbReference type="EMBL" id="QJD30080.1"/>
    </source>
</evidence>
<evidence type="ECO:0000256" key="2">
    <source>
        <dbReference type="ARBA" id="ARBA00022759"/>
    </source>
</evidence>
<dbReference type="InterPro" id="IPR008613">
    <property type="entry name" value="Excalibur_Ca-bd_domain"/>
</dbReference>
<evidence type="ECO:0000313" key="7">
    <source>
        <dbReference type="Proteomes" id="UP000503004"/>
    </source>
</evidence>
<dbReference type="Pfam" id="PF00565">
    <property type="entry name" value="SNase"/>
    <property type="match status" value="1"/>
</dbReference>
<dbReference type="RefSeq" id="WP_169603358.1">
    <property type="nucleotide sequence ID" value="NZ_CP046565.1"/>
</dbReference>
<evidence type="ECO:0000256" key="1">
    <source>
        <dbReference type="ARBA" id="ARBA00022722"/>
    </source>
</evidence>
<name>A0A858Q8D0_9GAMM</name>
<keyword evidence="7" id="KW-1185">Reference proteome</keyword>